<proteinExistence type="predicted"/>
<gene>
    <name evidence="1" type="ORF">LCGC14_0438460</name>
</gene>
<dbReference type="AlphaFoldDB" id="A0A0F9T479"/>
<organism evidence="1">
    <name type="scientific">marine sediment metagenome</name>
    <dbReference type="NCBI Taxonomy" id="412755"/>
    <lineage>
        <taxon>unclassified sequences</taxon>
        <taxon>metagenomes</taxon>
        <taxon>ecological metagenomes</taxon>
    </lineage>
</organism>
<name>A0A0F9T479_9ZZZZ</name>
<dbReference type="EMBL" id="LAZR01000421">
    <property type="protein sequence ID" value="KKN69657.1"/>
    <property type="molecule type" value="Genomic_DNA"/>
</dbReference>
<protein>
    <submittedName>
        <fullName evidence="1">Uncharacterized protein</fullName>
    </submittedName>
</protein>
<accession>A0A0F9T479</accession>
<sequence>MSKIKYINQTTRVSKISRAKIIEVVKFAQSDYESYFNWLPAGSQKTYTENCNKVRYELQCEYDADSKRSVFQHCNKLDCKKCFITTSSLKARKINERLMEFRRFY</sequence>
<evidence type="ECO:0000313" key="1">
    <source>
        <dbReference type="EMBL" id="KKN69657.1"/>
    </source>
</evidence>
<reference evidence="1" key="1">
    <citation type="journal article" date="2015" name="Nature">
        <title>Complex archaea that bridge the gap between prokaryotes and eukaryotes.</title>
        <authorList>
            <person name="Spang A."/>
            <person name="Saw J.H."/>
            <person name="Jorgensen S.L."/>
            <person name="Zaremba-Niedzwiedzka K."/>
            <person name="Martijn J."/>
            <person name="Lind A.E."/>
            <person name="van Eijk R."/>
            <person name="Schleper C."/>
            <person name="Guy L."/>
            <person name="Ettema T.J."/>
        </authorList>
    </citation>
    <scope>NUCLEOTIDE SEQUENCE</scope>
</reference>
<comment type="caution">
    <text evidence="1">The sequence shown here is derived from an EMBL/GenBank/DDBJ whole genome shotgun (WGS) entry which is preliminary data.</text>
</comment>